<dbReference type="PROSITE" id="PS50994">
    <property type="entry name" value="INTEGRASE"/>
    <property type="match status" value="1"/>
</dbReference>
<feature type="domain" description="RRM" evidence="4">
    <location>
        <begin position="498"/>
        <end position="537"/>
    </location>
</feature>
<dbReference type="Pfam" id="PF00665">
    <property type="entry name" value="rve"/>
    <property type="match status" value="1"/>
</dbReference>
<dbReference type="Gene3D" id="3.30.420.10">
    <property type="entry name" value="Ribonuclease H-like superfamily/Ribonuclease H"/>
    <property type="match status" value="1"/>
</dbReference>
<sequence length="537" mass="62228">MIHLKNISAAPQRLQRMLLRIQHYDLTIQYKPGKEVMLADALSRTPGKESRAIDLDVRVDLVQFSAQKRDELRETTVADRELRELQEVIMQGWPERRVQLPHAVRPYWSYRDELTVQDGIIMKGERAIIPESMHDYILTKLHESHQGMEKTKLRARTCVFWRNINGDIEDLIQRCDICQQQQKAQRPEPLLQHEIPTRPWETVGTDLFHLNGDEYFIVCDYYSKFPIVRKIRGRATSDIIVGMMKRIFAEQGVPDTVVSDNGPQYDSYVFKQFAEKWEFRHTTSSPRFPQSNGFIERQVQTAKNTLTKATIAKVDPEMALLILRTTPVDSHLPSPAEMLNNRKMRANLPTKIPNRATERDMIMQRLQDRQVLQKQYHDQKSGGSLAPLTPGQFVRIQEESTSKWQPAVVTEKLTAPRSYEIKTTNGSTLRRNRRHIRETPEQFHIPSDSAGPETREPTAEVRSPKHVRFKEPDIPPSDSDTSYRTRAGGRCSSLKLTRYIFIGGLSHETTKESLKLYFEQWGKIIVCVLKHGYVFIT</sequence>
<dbReference type="Gene3D" id="1.10.340.70">
    <property type="match status" value="1"/>
</dbReference>
<dbReference type="InterPro" id="IPR001584">
    <property type="entry name" value="Integrase_cat-core"/>
</dbReference>
<evidence type="ECO:0000256" key="1">
    <source>
        <dbReference type="ARBA" id="ARBA00012493"/>
    </source>
</evidence>
<protein>
    <recommendedName>
        <fullName evidence="1">RNA-directed DNA polymerase</fullName>
        <ecNumber evidence="1">2.7.7.49</ecNumber>
    </recommendedName>
</protein>
<dbReference type="PANTHER" id="PTHR37984">
    <property type="entry name" value="PROTEIN CBG26694"/>
    <property type="match status" value="1"/>
</dbReference>
<feature type="compositionally biased region" description="Basic and acidic residues" evidence="3">
    <location>
        <begin position="453"/>
        <end position="463"/>
    </location>
</feature>
<dbReference type="InterPro" id="IPR035979">
    <property type="entry name" value="RBD_domain_sf"/>
</dbReference>
<organism evidence="6 7">
    <name type="scientific">Priapulus caudatus</name>
    <name type="common">Priapulid worm</name>
    <dbReference type="NCBI Taxonomy" id="37621"/>
    <lineage>
        <taxon>Eukaryota</taxon>
        <taxon>Metazoa</taxon>
        <taxon>Ecdysozoa</taxon>
        <taxon>Scalidophora</taxon>
        <taxon>Priapulida</taxon>
        <taxon>Priapulimorpha</taxon>
        <taxon>Priapulimorphida</taxon>
        <taxon>Priapulidae</taxon>
        <taxon>Priapulus</taxon>
    </lineage>
</organism>
<dbReference type="PANTHER" id="PTHR37984:SF7">
    <property type="entry name" value="INTEGRASE CATALYTIC DOMAIN-CONTAINING PROTEIN"/>
    <property type="match status" value="1"/>
</dbReference>
<dbReference type="InterPro" id="IPR050951">
    <property type="entry name" value="Retrovirus_Pol_polyprotein"/>
</dbReference>
<dbReference type="InterPro" id="IPR012337">
    <property type="entry name" value="RNaseH-like_sf"/>
</dbReference>
<dbReference type="InterPro" id="IPR012677">
    <property type="entry name" value="Nucleotide-bd_a/b_plait_sf"/>
</dbReference>
<evidence type="ECO:0000313" key="6">
    <source>
        <dbReference type="Proteomes" id="UP000695022"/>
    </source>
</evidence>
<evidence type="ECO:0000259" key="4">
    <source>
        <dbReference type="PROSITE" id="PS50102"/>
    </source>
</evidence>
<dbReference type="GeneID" id="106809712"/>
<dbReference type="Pfam" id="PF17921">
    <property type="entry name" value="Integrase_H2C2"/>
    <property type="match status" value="1"/>
</dbReference>
<feature type="domain" description="Integrase catalytic" evidence="5">
    <location>
        <begin position="195"/>
        <end position="361"/>
    </location>
</feature>
<name>A0ABM1E852_PRICU</name>
<reference evidence="7" key="1">
    <citation type="submission" date="2025-08" db="UniProtKB">
        <authorList>
            <consortium name="RefSeq"/>
        </authorList>
    </citation>
    <scope>IDENTIFICATION</scope>
</reference>
<dbReference type="PROSITE" id="PS50102">
    <property type="entry name" value="RRM"/>
    <property type="match status" value="1"/>
</dbReference>
<dbReference type="InterPro" id="IPR036397">
    <property type="entry name" value="RNaseH_sf"/>
</dbReference>
<accession>A0ABM1E852</accession>
<dbReference type="EC" id="2.7.7.49" evidence="1"/>
<dbReference type="RefSeq" id="XP_014668373.1">
    <property type="nucleotide sequence ID" value="XM_014812887.1"/>
</dbReference>
<dbReference type="Proteomes" id="UP000695022">
    <property type="component" value="Unplaced"/>
</dbReference>
<dbReference type="InterPro" id="IPR041588">
    <property type="entry name" value="Integrase_H2C2"/>
</dbReference>
<dbReference type="InterPro" id="IPR000504">
    <property type="entry name" value="RRM_dom"/>
</dbReference>
<dbReference type="Pfam" id="PF00076">
    <property type="entry name" value="RRM_1"/>
    <property type="match status" value="1"/>
</dbReference>
<dbReference type="SUPFAM" id="SSF54928">
    <property type="entry name" value="RNA-binding domain, RBD"/>
    <property type="match status" value="1"/>
</dbReference>
<feature type="region of interest" description="Disordered" evidence="3">
    <location>
        <begin position="437"/>
        <end position="463"/>
    </location>
</feature>
<keyword evidence="2" id="KW-0694">RNA-binding</keyword>
<dbReference type="Gene3D" id="3.30.70.330">
    <property type="match status" value="1"/>
</dbReference>
<evidence type="ECO:0000313" key="7">
    <source>
        <dbReference type="RefSeq" id="XP_014668373.1"/>
    </source>
</evidence>
<evidence type="ECO:0000259" key="5">
    <source>
        <dbReference type="PROSITE" id="PS50994"/>
    </source>
</evidence>
<proteinExistence type="predicted"/>
<keyword evidence="6" id="KW-1185">Reference proteome</keyword>
<evidence type="ECO:0000256" key="2">
    <source>
        <dbReference type="PROSITE-ProRule" id="PRU00176"/>
    </source>
</evidence>
<evidence type="ECO:0000256" key="3">
    <source>
        <dbReference type="SAM" id="MobiDB-lite"/>
    </source>
</evidence>
<dbReference type="SUPFAM" id="SSF53098">
    <property type="entry name" value="Ribonuclease H-like"/>
    <property type="match status" value="1"/>
</dbReference>
<gene>
    <name evidence="7" type="primary">LOC106809712</name>
</gene>